<dbReference type="Proteomes" id="UP001230035">
    <property type="component" value="Unassembled WGS sequence"/>
</dbReference>
<protein>
    <submittedName>
        <fullName evidence="2">SdpI family protein</fullName>
    </submittedName>
</protein>
<keyword evidence="1" id="KW-1133">Transmembrane helix</keyword>
<keyword evidence="1" id="KW-0812">Transmembrane</keyword>
<evidence type="ECO:0000256" key="1">
    <source>
        <dbReference type="SAM" id="Phobius"/>
    </source>
</evidence>
<reference evidence="2 3" key="1">
    <citation type="submission" date="2023-05" db="EMBL/GenBank/DDBJ databases">
        <title>Flavobacterium sedimenti sp. nov., isolated from the sediment.</title>
        <authorList>
            <person name="Wu N."/>
        </authorList>
    </citation>
    <scope>NUCLEOTIDE SEQUENCE [LARGE SCALE GENOMIC DNA]</scope>
    <source>
        <strain evidence="2 3">YZ-48</strain>
    </source>
</reference>
<sequence>MEDFLILIVEKLFFMPFLIGVIFVITALISLRFPPKKINYLYGYRTGNSMKNQQVWNFAQKYSSIKMLQSGFFLVVVSFLGLVFHPDEKLQVIIGIALSALVCVYLFWSTERAIKKNFPNE</sequence>
<comment type="caution">
    <text evidence="2">The sequence shown here is derived from an EMBL/GenBank/DDBJ whole genome shotgun (WGS) entry which is preliminary data.</text>
</comment>
<proteinExistence type="predicted"/>
<organism evidence="2 3">
    <name type="scientific">Flavobacterium sedimenticola</name>
    <dbReference type="NCBI Taxonomy" id="3043286"/>
    <lineage>
        <taxon>Bacteria</taxon>
        <taxon>Pseudomonadati</taxon>
        <taxon>Bacteroidota</taxon>
        <taxon>Flavobacteriia</taxon>
        <taxon>Flavobacteriales</taxon>
        <taxon>Flavobacteriaceae</taxon>
        <taxon>Flavobacterium</taxon>
    </lineage>
</organism>
<keyword evidence="3" id="KW-1185">Reference proteome</keyword>
<keyword evidence="1" id="KW-0472">Membrane</keyword>
<feature type="transmembrane region" description="Helical" evidence="1">
    <location>
        <begin position="67"/>
        <end position="84"/>
    </location>
</feature>
<name>A0ABT6XN37_9FLAO</name>
<dbReference type="Pfam" id="PF13630">
    <property type="entry name" value="SdpI"/>
    <property type="match status" value="1"/>
</dbReference>
<evidence type="ECO:0000313" key="3">
    <source>
        <dbReference type="Proteomes" id="UP001230035"/>
    </source>
</evidence>
<evidence type="ECO:0000313" key="2">
    <source>
        <dbReference type="EMBL" id="MDI9256099.1"/>
    </source>
</evidence>
<accession>A0ABT6XN37</accession>
<dbReference type="InterPro" id="IPR025962">
    <property type="entry name" value="SdpI/YhfL"/>
</dbReference>
<feature type="transmembrane region" description="Helical" evidence="1">
    <location>
        <begin position="12"/>
        <end position="31"/>
    </location>
</feature>
<gene>
    <name evidence="2" type="ORF">QHT84_01590</name>
</gene>
<dbReference type="EMBL" id="JASGBP010000001">
    <property type="protein sequence ID" value="MDI9256099.1"/>
    <property type="molecule type" value="Genomic_DNA"/>
</dbReference>
<feature type="transmembrane region" description="Helical" evidence="1">
    <location>
        <begin position="90"/>
        <end position="108"/>
    </location>
</feature>